<keyword evidence="5" id="KW-0804">Transcription</keyword>
<accession>A0ABY9DIG9</accession>
<dbReference type="SMART" id="SM00717">
    <property type="entry name" value="SANT"/>
    <property type="match status" value="2"/>
</dbReference>
<evidence type="ECO:0000313" key="9">
    <source>
        <dbReference type="EMBL" id="WKA06166.1"/>
    </source>
</evidence>
<evidence type="ECO:0000256" key="4">
    <source>
        <dbReference type="ARBA" id="ARBA00023125"/>
    </source>
</evidence>
<dbReference type="InterPro" id="IPR017930">
    <property type="entry name" value="Myb_dom"/>
</dbReference>
<keyword evidence="2" id="KW-0677">Repeat</keyword>
<keyword evidence="10" id="KW-1185">Reference proteome</keyword>
<proteinExistence type="predicted"/>
<reference evidence="9 10" key="1">
    <citation type="journal article" date="2023" name="Hortic Res">
        <title>The complete reference genome for grapevine (Vitis vinifera L.) genetics and breeding.</title>
        <authorList>
            <person name="Shi X."/>
            <person name="Cao S."/>
            <person name="Wang X."/>
            <person name="Huang S."/>
            <person name="Wang Y."/>
            <person name="Liu Z."/>
            <person name="Liu W."/>
            <person name="Leng X."/>
            <person name="Peng Y."/>
            <person name="Wang N."/>
            <person name="Wang Y."/>
            <person name="Ma Z."/>
            <person name="Xu X."/>
            <person name="Zhang F."/>
            <person name="Xue H."/>
            <person name="Zhong H."/>
            <person name="Wang Y."/>
            <person name="Zhang K."/>
            <person name="Velt A."/>
            <person name="Avia K."/>
            <person name="Holtgrawe D."/>
            <person name="Grimplet J."/>
            <person name="Matus J.T."/>
            <person name="Ware D."/>
            <person name="Wu X."/>
            <person name="Wang H."/>
            <person name="Liu C."/>
            <person name="Fang Y."/>
            <person name="Rustenholz C."/>
            <person name="Cheng Z."/>
            <person name="Xiao H."/>
            <person name="Zhou Y."/>
        </authorList>
    </citation>
    <scope>NUCLEOTIDE SEQUENCE [LARGE SCALE GENOMIC DNA]</scope>
    <source>
        <strain evidence="10">cv. Pinot noir / PN40024</strain>
        <tissue evidence="9">Leaf</tissue>
    </source>
</reference>
<evidence type="ECO:0000256" key="2">
    <source>
        <dbReference type="ARBA" id="ARBA00022737"/>
    </source>
</evidence>
<evidence type="ECO:0000256" key="3">
    <source>
        <dbReference type="ARBA" id="ARBA00023015"/>
    </source>
</evidence>
<evidence type="ECO:0000256" key="6">
    <source>
        <dbReference type="ARBA" id="ARBA00023242"/>
    </source>
</evidence>
<gene>
    <name evidence="9" type="ORF">VitviT2T_024081</name>
</gene>
<evidence type="ECO:0000313" key="10">
    <source>
        <dbReference type="Proteomes" id="UP001227230"/>
    </source>
</evidence>
<dbReference type="PROSITE" id="PS50090">
    <property type="entry name" value="MYB_LIKE"/>
    <property type="match status" value="2"/>
</dbReference>
<feature type="domain" description="HTH myb-type" evidence="8">
    <location>
        <begin position="156"/>
        <end position="210"/>
    </location>
</feature>
<evidence type="ECO:0000256" key="1">
    <source>
        <dbReference type="ARBA" id="ARBA00004123"/>
    </source>
</evidence>
<dbReference type="Proteomes" id="UP001227230">
    <property type="component" value="Chromosome 16"/>
</dbReference>
<keyword evidence="3" id="KW-0805">Transcription regulation</keyword>
<protein>
    <submittedName>
        <fullName evidence="9">Uncharacterized protein</fullName>
    </submittedName>
</protein>
<comment type="subcellular location">
    <subcellularLocation>
        <location evidence="1">Nucleus</location>
    </subcellularLocation>
</comment>
<evidence type="ECO:0000256" key="5">
    <source>
        <dbReference type="ARBA" id="ARBA00023163"/>
    </source>
</evidence>
<evidence type="ECO:0000259" key="8">
    <source>
        <dbReference type="PROSITE" id="PS51294"/>
    </source>
</evidence>
<keyword evidence="6" id="KW-0539">Nucleus</keyword>
<feature type="domain" description="Myb-like" evidence="7">
    <location>
        <begin position="103"/>
        <end position="155"/>
    </location>
</feature>
<dbReference type="SUPFAM" id="SSF46689">
    <property type="entry name" value="Homeodomain-like"/>
    <property type="match status" value="1"/>
</dbReference>
<dbReference type="PANTHER" id="PTHR47997">
    <property type="entry name" value="MYB DOMAIN PROTEIN 55"/>
    <property type="match status" value="1"/>
</dbReference>
<dbReference type="InterPro" id="IPR009057">
    <property type="entry name" value="Homeodomain-like_sf"/>
</dbReference>
<dbReference type="InterPro" id="IPR001005">
    <property type="entry name" value="SANT/Myb"/>
</dbReference>
<feature type="domain" description="Myb-like" evidence="7">
    <location>
        <begin position="156"/>
        <end position="206"/>
    </location>
</feature>
<dbReference type="EMBL" id="CP126663">
    <property type="protein sequence ID" value="WKA06166.1"/>
    <property type="molecule type" value="Genomic_DNA"/>
</dbReference>
<dbReference type="InterPro" id="IPR051953">
    <property type="entry name" value="Plant_SW-associated_TFs"/>
</dbReference>
<sequence length="332" mass="37956">MSKVPYASAIDNLMYVMVCTRSDIAHEVGVVNRFMSRTGKQHWEAVKWILRYLKGSLDTCLCFTSASFKLQGYVDADFADDIDSRKSTIGFVFTPSEKSMMARLRKQRRPWTKEEDQKLIDCITSNDHLSWPDIAMQAGLERSGKSCRERWNNCVSPRVKRGNFSQEEDDTIIRLQCVHGNRWAYIATQLPGRSDNAIKNRWNNYLKKKSAISTLQNISDTQLFHLNQNIPNSSSIPTPISALQEIANPWFISDEANQEFLRGDEIIHHSLIAGFTSFIPNVNPNETNFGGDYFEPWISGPASASVEYALMPTERITRNWSPLFEAWPELTD</sequence>
<organism evidence="9 10">
    <name type="scientific">Vitis vinifera</name>
    <name type="common">Grape</name>
    <dbReference type="NCBI Taxonomy" id="29760"/>
    <lineage>
        <taxon>Eukaryota</taxon>
        <taxon>Viridiplantae</taxon>
        <taxon>Streptophyta</taxon>
        <taxon>Embryophyta</taxon>
        <taxon>Tracheophyta</taxon>
        <taxon>Spermatophyta</taxon>
        <taxon>Magnoliopsida</taxon>
        <taxon>eudicotyledons</taxon>
        <taxon>Gunneridae</taxon>
        <taxon>Pentapetalae</taxon>
        <taxon>rosids</taxon>
        <taxon>Vitales</taxon>
        <taxon>Vitaceae</taxon>
        <taxon>Viteae</taxon>
        <taxon>Vitis</taxon>
    </lineage>
</organism>
<dbReference type="Pfam" id="PF00249">
    <property type="entry name" value="Myb_DNA-binding"/>
    <property type="match status" value="2"/>
</dbReference>
<evidence type="ECO:0000259" key="7">
    <source>
        <dbReference type="PROSITE" id="PS50090"/>
    </source>
</evidence>
<dbReference type="PROSITE" id="PS51294">
    <property type="entry name" value="HTH_MYB"/>
    <property type="match status" value="2"/>
</dbReference>
<dbReference type="CDD" id="cd00167">
    <property type="entry name" value="SANT"/>
    <property type="match status" value="2"/>
</dbReference>
<name>A0ABY9DIG9_VITVI</name>
<keyword evidence="4" id="KW-0238">DNA-binding</keyword>
<dbReference type="PANTHER" id="PTHR47997:SF34">
    <property type="entry name" value="TRANSCRIPTION FACTOR MYB86-LIKE"/>
    <property type="match status" value="1"/>
</dbReference>
<dbReference type="Gene3D" id="1.10.10.60">
    <property type="entry name" value="Homeodomain-like"/>
    <property type="match status" value="2"/>
</dbReference>
<feature type="domain" description="HTH myb-type" evidence="8">
    <location>
        <begin position="103"/>
        <end position="155"/>
    </location>
</feature>